<evidence type="ECO:0000259" key="3">
    <source>
        <dbReference type="Pfam" id="PF20434"/>
    </source>
</evidence>
<keyword evidence="2" id="KW-0732">Signal</keyword>
<evidence type="ECO:0000256" key="2">
    <source>
        <dbReference type="SAM" id="SignalP"/>
    </source>
</evidence>
<organism evidence="4 5">
    <name type="scientific">Brevundimonas subvibrioides</name>
    <dbReference type="NCBI Taxonomy" id="74313"/>
    <lineage>
        <taxon>Bacteria</taxon>
        <taxon>Pseudomonadati</taxon>
        <taxon>Pseudomonadota</taxon>
        <taxon>Alphaproteobacteria</taxon>
        <taxon>Caulobacterales</taxon>
        <taxon>Caulobacteraceae</taxon>
        <taxon>Brevundimonas</taxon>
    </lineage>
</organism>
<keyword evidence="1 4" id="KW-0378">Hydrolase</keyword>
<dbReference type="AlphaFoldDB" id="A0A258FBW1"/>
<sequence>MKTPSSLIERRALLGLAAGAALTPALPVHAQDMTRYSAQTGLEVHPLWPEGAPGGEQVTAQEQVILRTPGGDPNDTAYLHVREPWLAIRRPAQPNGAAILMIPGGGYQRVAVSKAGGSIDAGLADLGFSVFVMNYRLPADGWAAGPDVALQDAQRAIRMVRARAADLGFDPARVTVAGFSAGGHVAGRLATAFNRDAYAPIDAIDRLPTRPDSAGLMFPVVTMIDPYAHTVSARALLGPAPSWALRDAYSVERHVPADAPPLFLAAAADDRVVSAENSLLLWQAYRAERLPCELHIFEKGGHGLTTTTSDARPAWMELLSAFLTRDR</sequence>
<evidence type="ECO:0000313" key="5">
    <source>
        <dbReference type="Proteomes" id="UP000215595"/>
    </source>
</evidence>
<dbReference type="InterPro" id="IPR049492">
    <property type="entry name" value="BD-FAE-like_dom"/>
</dbReference>
<accession>A0A258FBW1</accession>
<dbReference type="GO" id="GO:0016787">
    <property type="term" value="F:hydrolase activity"/>
    <property type="evidence" value="ECO:0007669"/>
    <property type="project" value="UniProtKB-KW"/>
</dbReference>
<evidence type="ECO:0000256" key="1">
    <source>
        <dbReference type="ARBA" id="ARBA00022801"/>
    </source>
</evidence>
<dbReference type="InterPro" id="IPR050300">
    <property type="entry name" value="GDXG_lipolytic_enzyme"/>
</dbReference>
<dbReference type="PANTHER" id="PTHR48081">
    <property type="entry name" value="AB HYDROLASE SUPERFAMILY PROTEIN C4A8.06C"/>
    <property type="match status" value="1"/>
</dbReference>
<feature type="domain" description="BD-FAE-like" evidence="3">
    <location>
        <begin position="97"/>
        <end position="283"/>
    </location>
</feature>
<dbReference type="SUPFAM" id="SSF53474">
    <property type="entry name" value="alpha/beta-Hydrolases"/>
    <property type="match status" value="1"/>
</dbReference>
<comment type="caution">
    <text evidence="4">The sequence shown here is derived from an EMBL/GenBank/DDBJ whole genome shotgun (WGS) entry which is preliminary data.</text>
</comment>
<dbReference type="Pfam" id="PF20434">
    <property type="entry name" value="BD-FAE"/>
    <property type="match status" value="1"/>
</dbReference>
<evidence type="ECO:0000313" key="4">
    <source>
        <dbReference type="EMBL" id="OYX29293.1"/>
    </source>
</evidence>
<dbReference type="PROSITE" id="PS51318">
    <property type="entry name" value="TAT"/>
    <property type="match status" value="1"/>
</dbReference>
<reference evidence="4 5" key="1">
    <citation type="submission" date="2017-03" db="EMBL/GenBank/DDBJ databases">
        <title>Lifting the veil on microbial sulfur biogeochemistry in mining wastewaters.</title>
        <authorList>
            <person name="Kantor R.S."/>
            <person name="Colenbrander Nelson T."/>
            <person name="Marshall S."/>
            <person name="Bennett D."/>
            <person name="Apte S."/>
            <person name="Camacho D."/>
            <person name="Thomas B.C."/>
            <person name="Warren L.A."/>
            <person name="Banfield J.F."/>
        </authorList>
    </citation>
    <scope>NUCLEOTIDE SEQUENCE [LARGE SCALE GENOMIC DNA]</scope>
    <source>
        <strain evidence="4">32-69-9</strain>
    </source>
</reference>
<dbReference type="EMBL" id="NCEB01000074">
    <property type="protein sequence ID" value="OYX29293.1"/>
    <property type="molecule type" value="Genomic_DNA"/>
</dbReference>
<feature type="signal peptide" evidence="2">
    <location>
        <begin position="1"/>
        <end position="30"/>
    </location>
</feature>
<dbReference type="InterPro" id="IPR029058">
    <property type="entry name" value="AB_hydrolase_fold"/>
</dbReference>
<dbReference type="Proteomes" id="UP000215595">
    <property type="component" value="Unassembled WGS sequence"/>
</dbReference>
<gene>
    <name evidence="4" type="ORF">B7Z01_15750</name>
</gene>
<dbReference type="PANTHER" id="PTHR48081:SF6">
    <property type="entry name" value="PEPTIDASE S9 PROLYL OLIGOPEPTIDASE CATALYTIC DOMAIN-CONTAINING PROTEIN"/>
    <property type="match status" value="1"/>
</dbReference>
<name>A0A258FBW1_9CAUL</name>
<protein>
    <submittedName>
        <fullName evidence="4">Alpha/beta hydrolase</fullName>
    </submittedName>
</protein>
<feature type="chain" id="PRO_5013260130" evidence="2">
    <location>
        <begin position="31"/>
        <end position="327"/>
    </location>
</feature>
<dbReference type="Gene3D" id="3.40.50.1820">
    <property type="entry name" value="alpha/beta hydrolase"/>
    <property type="match status" value="1"/>
</dbReference>
<proteinExistence type="predicted"/>
<dbReference type="InterPro" id="IPR006311">
    <property type="entry name" value="TAT_signal"/>
</dbReference>